<dbReference type="InParanoid" id="D8LSN8"/>
<evidence type="ECO:0000256" key="3">
    <source>
        <dbReference type="PROSITE-ProRule" id="PRU00221"/>
    </source>
</evidence>
<evidence type="ECO:0000256" key="1">
    <source>
        <dbReference type="ARBA" id="ARBA00022574"/>
    </source>
</evidence>
<dbReference type="Pfam" id="PF00400">
    <property type="entry name" value="WD40"/>
    <property type="match status" value="2"/>
</dbReference>
<proteinExistence type="predicted"/>
<evidence type="ECO:0000313" key="4">
    <source>
        <dbReference type="EMBL" id="CBN75238.1"/>
    </source>
</evidence>
<dbReference type="InterPro" id="IPR001680">
    <property type="entry name" value="WD40_rpt"/>
</dbReference>
<name>D8LSN8_ECTSI</name>
<organism evidence="4 5">
    <name type="scientific">Ectocarpus siliculosus</name>
    <name type="common">Brown alga</name>
    <name type="synonym">Conferva siliculosa</name>
    <dbReference type="NCBI Taxonomy" id="2880"/>
    <lineage>
        <taxon>Eukaryota</taxon>
        <taxon>Sar</taxon>
        <taxon>Stramenopiles</taxon>
        <taxon>Ochrophyta</taxon>
        <taxon>PX clade</taxon>
        <taxon>Phaeophyceae</taxon>
        <taxon>Ectocarpales</taxon>
        <taxon>Ectocarpaceae</taxon>
        <taxon>Ectocarpus</taxon>
    </lineage>
</organism>
<keyword evidence="2" id="KW-0677">Repeat</keyword>
<dbReference type="Gene3D" id="2.130.10.10">
    <property type="entry name" value="YVTN repeat-like/Quinoprotein amine dehydrogenase"/>
    <property type="match status" value="1"/>
</dbReference>
<dbReference type="SMART" id="SM00320">
    <property type="entry name" value="WD40"/>
    <property type="match status" value="3"/>
</dbReference>
<accession>D8LSN8</accession>
<dbReference type="EMBL" id="FN648992">
    <property type="protein sequence ID" value="CBN75238.1"/>
    <property type="molecule type" value="Genomic_DNA"/>
</dbReference>
<sequence>MTTLRLYDARQNLSKRVIPSKMAQLDCCFKDTSATGFCGGLDKQVKQVDLETGAVTLLGSHDKAVRCVEYNASTGTVLTGGWDAKLNAWDPRSKQALVQSRPAPGKVFTMSVSDMRAVVGTSNRHIWVYDMRSLAEPEQRRVSSLKYQTRCVRIFPDQKGYAVGSVEGRVAVEYFDTSKESQDNKYAFKCHRKGDQVFPVNAMAFHPVYGTFASGGCDKMVNIWDGKNKKRLWQSSAYNTGISSLSFNHDGTRLAIASSYTFEQGAIAHPKDQIFVRDVMDSDVRPKARK</sequence>
<dbReference type="OrthoDB" id="10262475at2759"/>
<dbReference type="AlphaFoldDB" id="D8LSN8"/>
<dbReference type="PANTHER" id="PTHR10971">
    <property type="entry name" value="MRNA EXPORT FACTOR AND BUB3"/>
    <property type="match status" value="1"/>
</dbReference>
<dbReference type="SUPFAM" id="SSF50978">
    <property type="entry name" value="WD40 repeat-like"/>
    <property type="match status" value="1"/>
</dbReference>
<reference evidence="4 5" key="1">
    <citation type="journal article" date="2010" name="Nature">
        <title>The Ectocarpus genome and the independent evolution of multicellularity in brown algae.</title>
        <authorList>
            <person name="Cock J.M."/>
            <person name="Sterck L."/>
            <person name="Rouze P."/>
            <person name="Scornet D."/>
            <person name="Allen A.E."/>
            <person name="Amoutzias G."/>
            <person name="Anthouard V."/>
            <person name="Artiguenave F."/>
            <person name="Aury J.M."/>
            <person name="Badger J.H."/>
            <person name="Beszteri B."/>
            <person name="Billiau K."/>
            <person name="Bonnet E."/>
            <person name="Bothwell J.H."/>
            <person name="Bowler C."/>
            <person name="Boyen C."/>
            <person name="Brownlee C."/>
            <person name="Carrano C.J."/>
            <person name="Charrier B."/>
            <person name="Cho G.Y."/>
            <person name="Coelho S.M."/>
            <person name="Collen J."/>
            <person name="Corre E."/>
            <person name="Da Silva C."/>
            <person name="Delage L."/>
            <person name="Delaroque N."/>
            <person name="Dittami S.M."/>
            <person name="Doulbeau S."/>
            <person name="Elias M."/>
            <person name="Farnham G."/>
            <person name="Gachon C.M."/>
            <person name="Gschloessl B."/>
            <person name="Heesch S."/>
            <person name="Jabbari K."/>
            <person name="Jubin C."/>
            <person name="Kawai H."/>
            <person name="Kimura K."/>
            <person name="Kloareg B."/>
            <person name="Kupper F.C."/>
            <person name="Lang D."/>
            <person name="Le Bail A."/>
            <person name="Leblanc C."/>
            <person name="Lerouge P."/>
            <person name="Lohr M."/>
            <person name="Lopez P.J."/>
            <person name="Martens C."/>
            <person name="Maumus F."/>
            <person name="Michel G."/>
            <person name="Miranda-Saavedra D."/>
            <person name="Morales J."/>
            <person name="Moreau H."/>
            <person name="Motomura T."/>
            <person name="Nagasato C."/>
            <person name="Napoli C.A."/>
            <person name="Nelson D.R."/>
            <person name="Nyvall-Collen P."/>
            <person name="Peters A.F."/>
            <person name="Pommier C."/>
            <person name="Potin P."/>
            <person name="Poulain J."/>
            <person name="Quesneville H."/>
            <person name="Read B."/>
            <person name="Rensing S.A."/>
            <person name="Ritter A."/>
            <person name="Rousvoal S."/>
            <person name="Samanta M."/>
            <person name="Samson G."/>
            <person name="Schroeder D.C."/>
            <person name="Segurens B."/>
            <person name="Strittmatter M."/>
            <person name="Tonon T."/>
            <person name="Tregear J.W."/>
            <person name="Valentin K."/>
            <person name="von Dassow P."/>
            <person name="Yamagishi T."/>
            <person name="Van de Peer Y."/>
            <person name="Wincker P."/>
        </authorList>
    </citation>
    <scope>NUCLEOTIDE SEQUENCE [LARGE SCALE GENOMIC DNA]</scope>
    <source>
        <strain evidence="5">Ec32 / CCAP1310/4</strain>
    </source>
</reference>
<evidence type="ECO:0000256" key="2">
    <source>
        <dbReference type="ARBA" id="ARBA00022737"/>
    </source>
</evidence>
<dbReference type="EMBL" id="FN649735">
    <property type="protein sequence ID" value="CBN75238.1"/>
    <property type="molecule type" value="Genomic_DNA"/>
</dbReference>
<dbReference type="eggNOG" id="KOG1036">
    <property type="taxonomic scope" value="Eukaryota"/>
</dbReference>
<keyword evidence="5" id="KW-1185">Reference proteome</keyword>
<protein>
    <submittedName>
        <fullName evidence="4">WD-40 repeat family protein / mitotic checkpoint protein, putative</fullName>
    </submittedName>
</protein>
<dbReference type="Proteomes" id="UP000002630">
    <property type="component" value="Linkage Group LG10"/>
</dbReference>
<feature type="repeat" description="WD" evidence="3">
    <location>
        <begin position="200"/>
        <end position="234"/>
    </location>
</feature>
<keyword evidence="1 3" id="KW-0853">WD repeat</keyword>
<dbReference type="InterPro" id="IPR015943">
    <property type="entry name" value="WD40/YVTN_repeat-like_dom_sf"/>
</dbReference>
<evidence type="ECO:0000313" key="5">
    <source>
        <dbReference type="Proteomes" id="UP000002630"/>
    </source>
</evidence>
<dbReference type="OMA" id="WDSTLHI"/>
<dbReference type="InterPro" id="IPR036322">
    <property type="entry name" value="WD40_repeat_dom_sf"/>
</dbReference>
<dbReference type="PROSITE" id="PS50294">
    <property type="entry name" value="WD_REPEATS_REGION"/>
    <property type="match status" value="1"/>
</dbReference>
<gene>
    <name evidence="4" type="ORF">Esi_0076_0010</name>
</gene>
<dbReference type="STRING" id="2880.D8LSN8"/>
<dbReference type="PROSITE" id="PS50082">
    <property type="entry name" value="WD_REPEATS_2"/>
    <property type="match status" value="2"/>
</dbReference>
<feature type="repeat" description="WD" evidence="3">
    <location>
        <begin position="58"/>
        <end position="99"/>
    </location>
</feature>